<evidence type="ECO:0000313" key="1">
    <source>
        <dbReference type="EMBL" id="MPY36717.1"/>
    </source>
</evidence>
<protein>
    <submittedName>
        <fullName evidence="1">Uncharacterized protein</fullName>
    </submittedName>
</protein>
<reference evidence="1 2" key="1">
    <citation type="submission" date="2019-07" db="EMBL/GenBank/DDBJ databases">
        <title>New species of Amycolatopsis and Streptomyces.</title>
        <authorList>
            <person name="Duangmal K."/>
            <person name="Teo W.F.A."/>
            <person name="Lipun K."/>
        </authorList>
    </citation>
    <scope>NUCLEOTIDE SEQUENCE [LARGE SCALE GENOMIC DNA]</scope>
    <source>
        <strain evidence="1 2">NBRC 109810</strain>
    </source>
</reference>
<name>A0A5N8VN70_9ACTN</name>
<gene>
    <name evidence="1" type="ORF">FNH09_37515</name>
</gene>
<dbReference type="AlphaFoldDB" id="A0A5N8VN70"/>
<feature type="non-terminal residue" evidence="1">
    <location>
        <position position="132"/>
    </location>
</feature>
<comment type="caution">
    <text evidence="1">The sequence shown here is derived from an EMBL/GenBank/DDBJ whole genome shotgun (WGS) entry which is preliminary data.</text>
</comment>
<keyword evidence="2" id="KW-1185">Reference proteome</keyword>
<organism evidence="1 2">
    <name type="scientific">Streptomyces adustus</name>
    <dbReference type="NCBI Taxonomy" id="1609272"/>
    <lineage>
        <taxon>Bacteria</taxon>
        <taxon>Bacillati</taxon>
        <taxon>Actinomycetota</taxon>
        <taxon>Actinomycetes</taxon>
        <taxon>Kitasatosporales</taxon>
        <taxon>Streptomycetaceae</taxon>
        <taxon>Streptomyces</taxon>
    </lineage>
</organism>
<proteinExistence type="predicted"/>
<dbReference type="Proteomes" id="UP000325849">
    <property type="component" value="Unassembled WGS sequence"/>
</dbReference>
<sequence length="132" mass="14485">MPPGTYPLWEEALAVVNRDLAATLPEQGELRLMALPRPEEDEPDQVYVAVADGTWHGNPLDHDFDRDDPADAFADVVDAAQESVVERLWQAWPLCAEHGLGMHPREVDDRMVWWCAGGGRAGRVEGGAGEAV</sequence>
<evidence type="ECO:0000313" key="2">
    <source>
        <dbReference type="Proteomes" id="UP000325849"/>
    </source>
</evidence>
<dbReference type="EMBL" id="VJZD01000243">
    <property type="protein sequence ID" value="MPY36717.1"/>
    <property type="molecule type" value="Genomic_DNA"/>
</dbReference>
<accession>A0A5N8VN70</accession>